<dbReference type="InterPro" id="IPR011701">
    <property type="entry name" value="MFS"/>
</dbReference>
<organism evidence="7 8">
    <name type="scientific">Pinctada imbricata</name>
    <name type="common">Atlantic pearl-oyster</name>
    <name type="synonym">Pinctada martensii</name>
    <dbReference type="NCBI Taxonomy" id="66713"/>
    <lineage>
        <taxon>Eukaryota</taxon>
        <taxon>Metazoa</taxon>
        <taxon>Spiralia</taxon>
        <taxon>Lophotrochozoa</taxon>
        <taxon>Mollusca</taxon>
        <taxon>Bivalvia</taxon>
        <taxon>Autobranchia</taxon>
        <taxon>Pteriomorphia</taxon>
        <taxon>Pterioida</taxon>
        <taxon>Pterioidea</taxon>
        <taxon>Pteriidae</taxon>
        <taxon>Pinctada</taxon>
    </lineage>
</organism>
<feature type="transmembrane region" description="Helical" evidence="5">
    <location>
        <begin position="291"/>
        <end position="308"/>
    </location>
</feature>
<dbReference type="GO" id="GO:0016020">
    <property type="term" value="C:membrane"/>
    <property type="evidence" value="ECO:0007669"/>
    <property type="project" value="UniProtKB-SubCell"/>
</dbReference>
<reference evidence="7" key="1">
    <citation type="submission" date="2019-08" db="EMBL/GenBank/DDBJ databases">
        <title>The improved chromosome-level genome for the pearl oyster Pinctada fucata martensii using PacBio sequencing and Hi-C.</title>
        <authorList>
            <person name="Zheng Z."/>
        </authorList>
    </citation>
    <scope>NUCLEOTIDE SEQUENCE</scope>
    <source>
        <strain evidence="7">ZZ-2019</strain>
        <tissue evidence="7">Adductor muscle</tissue>
    </source>
</reference>
<evidence type="ECO:0000256" key="3">
    <source>
        <dbReference type="ARBA" id="ARBA00022989"/>
    </source>
</evidence>
<feature type="transmembrane region" description="Helical" evidence="5">
    <location>
        <begin position="352"/>
        <end position="371"/>
    </location>
</feature>
<protein>
    <recommendedName>
        <fullName evidence="6">Major facilitator superfamily (MFS) profile domain-containing protein</fullName>
    </recommendedName>
</protein>
<dbReference type="PANTHER" id="PTHR24064">
    <property type="entry name" value="SOLUTE CARRIER FAMILY 22 MEMBER"/>
    <property type="match status" value="1"/>
</dbReference>
<feature type="transmembrane region" description="Helical" evidence="5">
    <location>
        <begin position="442"/>
        <end position="463"/>
    </location>
</feature>
<dbReference type="SUPFAM" id="SSF103473">
    <property type="entry name" value="MFS general substrate transporter"/>
    <property type="match status" value="1"/>
</dbReference>
<evidence type="ECO:0000259" key="6">
    <source>
        <dbReference type="PROSITE" id="PS50850"/>
    </source>
</evidence>
<comment type="subcellular location">
    <subcellularLocation>
        <location evidence="1">Membrane</location>
        <topology evidence="1">Multi-pass membrane protein</topology>
    </subcellularLocation>
</comment>
<feature type="transmembrane region" description="Helical" evidence="5">
    <location>
        <begin position="138"/>
        <end position="160"/>
    </location>
</feature>
<feature type="transmembrane region" description="Helical" evidence="5">
    <location>
        <begin position="320"/>
        <end position="340"/>
    </location>
</feature>
<keyword evidence="2 5" id="KW-0812">Transmembrane</keyword>
<feature type="domain" description="Major facilitator superfamily (MFS) profile" evidence="6">
    <location>
        <begin position="1"/>
        <end position="468"/>
    </location>
</feature>
<dbReference type="Proteomes" id="UP001186944">
    <property type="component" value="Unassembled WGS sequence"/>
</dbReference>
<dbReference type="GO" id="GO:0022857">
    <property type="term" value="F:transmembrane transporter activity"/>
    <property type="evidence" value="ECO:0007669"/>
    <property type="project" value="InterPro"/>
</dbReference>
<sequence length="506" mass="56826">MTIYSTNGTPDPYNDMAPRKYGCINGYQFDHDEGETMTMEWSLICRKSGLGEMSITITMVGMCVGAVIFCSLADRFGRKPVAVITHIFMLTTSMAESFMPNLAAFAAVRFVTGTFQQGLGLSTAIMCMEMMPMEWRGFIGFIGSLNWSLCICSLAFFGYVMRNYSWRYLQIVLSLVSFHALFGPWILDESLRWLIANKKTKAAIWIIRKAARWNRKDPQRVLKLLDPEHDEMFRLKSDDSKLETLETNTYLPPDREAHSTVSDSINMQGPNAEKYTFLDIVKNRILLRNSLIVWYTWMVNSGTYYGLYLTSGSMSFGNRYLSFFINGLVEIPAALIYFVVIDRIGRKYTCVLFHGIAGVSLILSVALLSASRQDGDAAAVASLIFNYAGKLGISSSFLTIFIYIPELYPTNLRNVGIGFASAIGRIGGMMSPYSILLMQYATWAPGVLFGSCCLVAMVLMFFLPETGGYILPQTIEEMEKWTEEQSLCIPCTRSSDTPKKTNTEPD</sequence>
<feature type="transmembrane region" description="Helical" evidence="5">
    <location>
        <begin position="53"/>
        <end position="73"/>
    </location>
</feature>
<name>A0AA88Y119_PINIB</name>
<feature type="transmembrane region" description="Helical" evidence="5">
    <location>
        <begin position="415"/>
        <end position="436"/>
    </location>
</feature>
<evidence type="ECO:0000313" key="8">
    <source>
        <dbReference type="Proteomes" id="UP001186944"/>
    </source>
</evidence>
<gene>
    <name evidence="7" type="ORF">FSP39_016786</name>
</gene>
<dbReference type="Pfam" id="PF07690">
    <property type="entry name" value="MFS_1"/>
    <property type="match status" value="1"/>
</dbReference>
<keyword evidence="4 5" id="KW-0472">Membrane</keyword>
<dbReference type="PROSITE" id="PS50850">
    <property type="entry name" value="MFS"/>
    <property type="match status" value="1"/>
</dbReference>
<evidence type="ECO:0000313" key="7">
    <source>
        <dbReference type="EMBL" id="KAK3095623.1"/>
    </source>
</evidence>
<accession>A0AA88Y119</accession>
<dbReference type="EMBL" id="VSWD01000008">
    <property type="protein sequence ID" value="KAK3095623.1"/>
    <property type="molecule type" value="Genomic_DNA"/>
</dbReference>
<dbReference type="AlphaFoldDB" id="A0AA88Y119"/>
<comment type="caution">
    <text evidence="7">The sequence shown here is derived from an EMBL/GenBank/DDBJ whole genome shotgun (WGS) entry which is preliminary data.</text>
</comment>
<dbReference type="Gene3D" id="1.20.1250.20">
    <property type="entry name" value="MFS general substrate transporter like domains"/>
    <property type="match status" value="1"/>
</dbReference>
<dbReference type="InterPro" id="IPR020846">
    <property type="entry name" value="MFS_dom"/>
</dbReference>
<dbReference type="InterPro" id="IPR036259">
    <property type="entry name" value="MFS_trans_sf"/>
</dbReference>
<proteinExistence type="predicted"/>
<evidence type="ECO:0000256" key="2">
    <source>
        <dbReference type="ARBA" id="ARBA00022692"/>
    </source>
</evidence>
<feature type="transmembrane region" description="Helical" evidence="5">
    <location>
        <begin position="80"/>
        <end position="99"/>
    </location>
</feature>
<feature type="transmembrane region" description="Helical" evidence="5">
    <location>
        <begin position="377"/>
        <end position="403"/>
    </location>
</feature>
<keyword evidence="3 5" id="KW-1133">Transmembrane helix</keyword>
<keyword evidence="8" id="KW-1185">Reference proteome</keyword>
<evidence type="ECO:0000256" key="4">
    <source>
        <dbReference type="ARBA" id="ARBA00023136"/>
    </source>
</evidence>
<evidence type="ECO:0000256" key="1">
    <source>
        <dbReference type="ARBA" id="ARBA00004141"/>
    </source>
</evidence>
<evidence type="ECO:0000256" key="5">
    <source>
        <dbReference type="SAM" id="Phobius"/>
    </source>
</evidence>